<dbReference type="Proteomes" id="UP001479436">
    <property type="component" value="Unassembled WGS sequence"/>
</dbReference>
<dbReference type="PANTHER" id="PTHR15496:SF2">
    <property type="entry name" value="GENERAL TRANSCRIPTION FACTOR 3C POLYPEPTIDE 4"/>
    <property type="match status" value="1"/>
</dbReference>
<dbReference type="InterPro" id="IPR015943">
    <property type="entry name" value="WD40/YVTN_repeat-like_dom_sf"/>
</dbReference>
<comment type="caution">
    <text evidence="2">The sequence shown here is derived from an EMBL/GenBank/DDBJ whole genome shotgun (WGS) entry which is preliminary data.</text>
</comment>
<dbReference type="Pfam" id="PF12657">
    <property type="entry name" value="TFIIIC_delta"/>
    <property type="match status" value="1"/>
</dbReference>
<evidence type="ECO:0000259" key="1">
    <source>
        <dbReference type="Pfam" id="PF12657"/>
    </source>
</evidence>
<gene>
    <name evidence="2" type="ORF">K7432_000939</name>
</gene>
<dbReference type="EMBL" id="JASJQH010006894">
    <property type="protein sequence ID" value="KAK9728590.1"/>
    <property type="molecule type" value="Genomic_DNA"/>
</dbReference>
<dbReference type="InterPro" id="IPR024761">
    <property type="entry name" value="TFIIIC_delta_N"/>
</dbReference>
<dbReference type="InterPro" id="IPR044230">
    <property type="entry name" value="GTF3C4"/>
</dbReference>
<dbReference type="InterPro" id="IPR036322">
    <property type="entry name" value="WD40_repeat_dom_sf"/>
</dbReference>
<reference evidence="2 3" key="1">
    <citation type="submission" date="2023-04" db="EMBL/GenBank/DDBJ databases">
        <title>Genome of Basidiobolus ranarum AG-B5.</title>
        <authorList>
            <person name="Stajich J.E."/>
            <person name="Carter-House D."/>
            <person name="Gryganskyi A."/>
        </authorList>
    </citation>
    <scope>NUCLEOTIDE SEQUENCE [LARGE SCALE GENOMIC DNA]</scope>
    <source>
        <strain evidence="2 3">AG-B5</strain>
    </source>
</reference>
<accession>A0ABR2WAF2</accession>
<feature type="domain" description="Transcription factor IIIC 90kDa subunit N-terminal" evidence="1">
    <location>
        <begin position="21"/>
        <end position="451"/>
    </location>
</feature>
<name>A0ABR2WAF2_9FUNG</name>
<organism evidence="2 3">
    <name type="scientific">Basidiobolus ranarum</name>
    <dbReference type="NCBI Taxonomy" id="34480"/>
    <lineage>
        <taxon>Eukaryota</taxon>
        <taxon>Fungi</taxon>
        <taxon>Fungi incertae sedis</taxon>
        <taxon>Zoopagomycota</taxon>
        <taxon>Entomophthoromycotina</taxon>
        <taxon>Basidiobolomycetes</taxon>
        <taxon>Basidiobolales</taxon>
        <taxon>Basidiobolaceae</taxon>
        <taxon>Basidiobolus</taxon>
    </lineage>
</organism>
<sequence length="679" mass="76881">MHIDDIIEFNSRPNQPNSLHWSEDNQIAVITNSAIHILTPTFKGASLSNRSKVLRTGIPGKYAENKLKLKRGLDQGDELKPIAVMAGSYRSAVWSPSSCSTLKGCILAAISTNYTVSLFLPRGNPATSEWFMIEDISQKLVESELMKTANDAETTAISWSKSCSFQSTIACISIIALGSKSGMITLWSYTDNASFLTSFQAHDTWISNILWSSWSNIGSNECDGLLITSGNDGRVKSWMIKISKDPSNHPTALSVEVEFLSELLPNDSRLVTTMKWSNVHSLDCAKLAIGKGSSVYVWSAPNQWLKKDDTTTNSLSVYHISSAMAITGLTWDAEEHELTVFTMDGKILLLYHQDATLAENEEKSRGILQKFTEKCQFISSSLDDPCKEEKCFLDMRSPSPNSSQVSSVVARVFGVDGSANGYFYAITYTLSSPMDMEYKTDQYDNSYLCFCSSVDFDKIELADSVLQLWTRYRNTIDKVEEMPSPEYLYWDIFQFMTYDIVILNDVYAELLMKLRKYIGYDEEPTSDVTLEDCSDKRFLMRWKKELYHNSTLNSYRTIWNISNTAQTLAFGGDDINLRNIVNESYIFVQQRYLEKVLVLMKHYIQSNEFVIFASDRLFISMACDWALRNYAGDTNMSLNIQKIYEFLGQVKISDNEEGTTLREKCPACSEDILFILIDV</sequence>
<proteinExistence type="predicted"/>
<keyword evidence="3" id="KW-1185">Reference proteome</keyword>
<protein>
    <recommendedName>
        <fullName evidence="1">Transcription factor IIIC 90kDa subunit N-terminal domain-containing protein</fullName>
    </recommendedName>
</protein>
<dbReference type="Gene3D" id="2.130.10.10">
    <property type="entry name" value="YVTN repeat-like/Quinoprotein amine dehydrogenase"/>
    <property type="match status" value="1"/>
</dbReference>
<dbReference type="PANTHER" id="PTHR15496">
    <property type="entry name" value="GENERAL TRANSCRIPTION FACTOR 3C POLYPEPTIDE 4 FAMILY"/>
    <property type="match status" value="1"/>
</dbReference>
<evidence type="ECO:0000313" key="2">
    <source>
        <dbReference type="EMBL" id="KAK9728590.1"/>
    </source>
</evidence>
<evidence type="ECO:0000313" key="3">
    <source>
        <dbReference type="Proteomes" id="UP001479436"/>
    </source>
</evidence>
<dbReference type="SUPFAM" id="SSF50978">
    <property type="entry name" value="WD40 repeat-like"/>
    <property type="match status" value="1"/>
</dbReference>